<dbReference type="AlphaFoldDB" id="W6MNZ7"/>
<gene>
    <name evidence="1" type="ORF">KUCA_T00004376001</name>
</gene>
<evidence type="ECO:0000313" key="1">
    <source>
        <dbReference type="EMBL" id="CDK28394.1"/>
    </source>
</evidence>
<dbReference type="EMBL" id="HG793129">
    <property type="protein sequence ID" value="CDK28394.1"/>
    <property type="molecule type" value="Genomic_DNA"/>
</dbReference>
<dbReference type="HOGENOM" id="CLU_2904507_0_0_1"/>
<sequence>MEYNATNKSLKVGRVSTYLLEMVQILERNVLGVVVLKETIVRRDRLGADIGANEFEEVIFCG</sequence>
<reference evidence="1" key="1">
    <citation type="submission" date="2013-12" db="EMBL/GenBank/DDBJ databases">
        <authorList>
            <person name="Genoscope - CEA"/>
        </authorList>
    </citation>
    <scope>NUCLEOTIDE SEQUENCE</scope>
    <source>
        <strain evidence="1">CBS 1993</strain>
    </source>
</reference>
<keyword evidence="2" id="KW-1185">Reference proteome</keyword>
<evidence type="ECO:0000313" key="2">
    <source>
        <dbReference type="Proteomes" id="UP000019384"/>
    </source>
</evidence>
<dbReference type="GeneID" id="34521772"/>
<dbReference type="RefSeq" id="XP_022460384.1">
    <property type="nucleotide sequence ID" value="XM_022601104.1"/>
</dbReference>
<proteinExistence type="predicted"/>
<accession>W6MNZ7</accession>
<organism evidence="1 2">
    <name type="scientific">Kuraishia capsulata CBS 1993</name>
    <dbReference type="NCBI Taxonomy" id="1382522"/>
    <lineage>
        <taxon>Eukaryota</taxon>
        <taxon>Fungi</taxon>
        <taxon>Dikarya</taxon>
        <taxon>Ascomycota</taxon>
        <taxon>Saccharomycotina</taxon>
        <taxon>Pichiomycetes</taxon>
        <taxon>Pichiales</taxon>
        <taxon>Pichiaceae</taxon>
        <taxon>Kuraishia</taxon>
    </lineage>
</organism>
<dbReference type="Proteomes" id="UP000019384">
    <property type="component" value="Unassembled WGS sequence"/>
</dbReference>
<name>W6MNZ7_9ASCO</name>
<reference evidence="1" key="2">
    <citation type="submission" date="2014-02" db="EMBL/GenBank/DDBJ databases">
        <title>Complete DNA sequence of /Kuraishia capsulata/ illustrates novel genomic features among budding yeasts (/Saccharomycotina/).</title>
        <authorList>
            <person name="Morales L."/>
            <person name="Noel B."/>
            <person name="Porcel B."/>
            <person name="Marcet-Houben M."/>
            <person name="Hullo M-F."/>
            <person name="Sacerdot C."/>
            <person name="Tekaia F."/>
            <person name="Leh-Louis V."/>
            <person name="Despons L."/>
            <person name="Khanna V."/>
            <person name="Aury J-M."/>
            <person name="Barbe V."/>
            <person name="Couloux A."/>
            <person name="Labadie K."/>
            <person name="Pelletier E."/>
            <person name="Souciet J-L."/>
            <person name="Boekhout T."/>
            <person name="Gabaldon T."/>
            <person name="Wincker P."/>
            <person name="Dujon B."/>
        </authorList>
    </citation>
    <scope>NUCLEOTIDE SEQUENCE</scope>
    <source>
        <strain evidence="1">CBS 1993</strain>
    </source>
</reference>
<protein>
    <submittedName>
        <fullName evidence="1">Uncharacterized protein</fullName>
    </submittedName>
</protein>